<dbReference type="SUPFAM" id="SSF52091">
    <property type="entry name" value="SpoIIaa-like"/>
    <property type="match status" value="1"/>
</dbReference>
<dbReference type="AlphaFoldDB" id="A0A7Y1RXD9"/>
<evidence type="ECO:0000256" key="2">
    <source>
        <dbReference type="ARBA" id="ARBA00022692"/>
    </source>
</evidence>
<feature type="transmembrane region" description="Helical" evidence="6">
    <location>
        <begin position="91"/>
        <end position="111"/>
    </location>
</feature>
<comment type="subcellular location">
    <subcellularLocation>
        <location evidence="1">Membrane</location>
        <topology evidence="1">Multi-pass membrane protein</topology>
    </subcellularLocation>
</comment>
<dbReference type="InterPro" id="IPR001902">
    <property type="entry name" value="SLC26A/SulP_fam"/>
</dbReference>
<dbReference type="InterPro" id="IPR011547">
    <property type="entry name" value="SLC26A/SulP_dom"/>
</dbReference>
<evidence type="ECO:0000256" key="3">
    <source>
        <dbReference type="ARBA" id="ARBA00022989"/>
    </source>
</evidence>
<evidence type="ECO:0000313" key="8">
    <source>
        <dbReference type="EMBL" id="NBC41671.1"/>
    </source>
</evidence>
<evidence type="ECO:0000256" key="6">
    <source>
        <dbReference type="SAM" id="Phobius"/>
    </source>
</evidence>
<feature type="transmembrane region" description="Helical" evidence="6">
    <location>
        <begin position="281"/>
        <end position="304"/>
    </location>
</feature>
<keyword evidence="3 6" id="KW-1133">Transmembrane helix</keyword>
<feature type="transmembrane region" description="Helical" evidence="6">
    <location>
        <begin position="240"/>
        <end position="261"/>
    </location>
</feature>
<keyword evidence="2 6" id="KW-0812">Transmembrane</keyword>
<feature type="transmembrane region" description="Helical" evidence="6">
    <location>
        <begin position="123"/>
        <end position="145"/>
    </location>
</feature>
<dbReference type="Pfam" id="PF00916">
    <property type="entry name" value="Sulfate_transp"/>
    <property type="match status" value="1"/>
</dbReference>
<keyword evidence="9" id="KW-1185">Reference proteome</keyword>
<dbReference type="Proteomes" id="UP000537825">
    <property type="component" value="Unassembled WGS sequence"/>
</dbReference>
<dbReference type="Gene3D" id="3.30.750.24">
    <property type="entry name" value="STAS domain"/>
    <property type="match status" value="1"/>
</dbReference>
<evidence type="ECO:0000313" key="9">
    <source>
        <dbReference type="Proteomes" id="UP000537825"/>
    </source>
</evidence>
<evidence type="ECO:0000259" key="7">
    <source>
        <dbReference type="Pfam" id="PF00916"/>
    </source>
</evidence>
<name>A0A7Y1RXD9_9BACT</name>
<gene>
    <name evidence="8" type="ORF">GTZ93_17845</name>
</gene>
<organism evidence="8 9">
    <name type="scientific">Corallococcus exiguus</name>
    <dbReference type="NCBI Taxonomy" id="83462"/>
    <lineage>
        <taxon>Bacteria</taxon>
        <taxon>Pseudomonadati</taxon>
        <taxon>Myxococcota</taxon>
        <taxon>Myxococcia</taxon>
        <taxon>Myxococcales</taxon>
        <taxon>Cystobacterineae</taxon>
        <taxon>Myxococcaceae</taxon>
        <taxon>Corallococcus</taxon>
    </lineage>
</organism>
<comment type="caution">
    <text evidence="8">The sequence shown here is derived from an EMBL/GenBank/DDBJ whole genome shotgun (WGS) entry which is preliminary data.</text>
</comment>
<dbReference type="GO" id="GO:0016020">
    <property type="term" value="C:membrane"/>
    <property type="evidence" value="ECO:0007669"/>
    <property type="project" value="UniProtKB-SubCell"/>
</dbReference>
<feature type="domain" description="SLC26A/SulP transporter" evidence="7">
    <location>
        <begin position="18"/>
        <end position="369"/>
    </location>
</feature>
<accession>A0A7Y1RXD9</accession>
<feature type="transmembrane region" description="Helical" evidence="6">
    <location>
        <begin position="49"/>
        <end position="71"/>
    </location>
</feature>
<dbReference type="RefSeq" id="WP_120575193.1">
    <property type="nucleotide sequence ID" value="NZ_CBCSLE010000008.1"/>
</dbReference>
<evidence type="ECO:0000256" key="1">
    <source>
        <dbReference type="ARBA" id="ARBA00004141"/>
    </source>
</evidence>
<feature type="compositionally biased region" description="Low complexity" evidence="5">
    <location>
        <begin position="495"/>
        <end position="523"/>
    </location>
</feature>
<dbReference type="InterPro" id="IPR036513">
    <property type="entry name" value="STAS_dom_sf"/>
</dbReference>
<feature type="transmembrane region" description="Helical" evidence="6">
    <location>
        <begin position="372"/>
        <end position="404"/>
    </location>
</feature>
<feature type="transmembrane region" description="Helical" evidence="6">
    <location>
        <begin position="165"/>
        <end position="188"/>
    </location>
</feature>
<feature type="transmembrane region" description="Helical" evidence="6">
    <location>
        <begin position="200"/>
        <end position="220"/>
    </location>
</feature>
<keyword evidence="4 6" id="KW-0472">Membrane</keyword>
<sequence>MTSDVKAAEAKPSLKAILASDLPASLVVFLVALPLCMGIALASGAPIMAGLIAGVVGGLVVGLMGGVPLLVSGPAAGLAVMVFGFIQQLGFAVTCAAVAAAGLVQVALGGLKVARSALAISPAVIHGMLAGIGILIVLGQVHIVLGGSPQSNAWNNLRELPGQVLNLHGAATLLGLMTLGVLIAWGFLPNGRLKKVPGPLVAVVGGTVVAAVMNADVARVQLAADALSAIKLPALPEGSMWGAFFVAVLSLAVVASAESLLSAVATDKLHTGPRANLDRELLAQGVANTLSGLVGGLPITGVIVRSAANINAGAKTRWSAVLHAVWMLAFITLLGSLAAYVPLTVLAGLLVHVGLKLVNLAHIRELRHRGELPVYLITVAGVVGINLLAGIGLGLGAAILRLLWQLGQVRVEIHAANGVHQVCISGALTFVGVPKLSTALAKVPAGSRVEVDVAVNTLDHSGFEALESWADTYRKTGGTVTMEPLEDVWTRRSARAAPTAGPAAPSHSSPVHHVSTLSPGGVQ</sequence>
<dbReference type="PANTHER" id="PTHR11814">
    <property type="entry name" value="SULFATE TRANSPORTER"/>
    <property type="match status" value="1"/>
</dbReference>
<evidence type="ECO:0000256" key="4">
    <source>
        <dbReference type="ARBA" id="ARBA00023136"/>
    </source>
</evidence>
<dbReference type="EMBL" id="JAAAPK010000004">
    <property type="protein sequence ID" value="NBC41671.1"/>
    <property type="molecule type" value="Genomic_DNA"/>
</dbReference>
<feature type="transmembrane region" description="Helical" evidence="6">
    <location>
        <begin position="324"/>
        <end position="351"/>
    </location>
</feature>
<evidence type="ECO:0000256" key="5">
    <source>
        <dbReference type="SAM" id="MobiDB-lite"/>
    </source>
</evidence>
<feature type="transmembrane region" description="Helical" evidence="6">
    <location>
        <begin position="22"/>
        <end position="42"/>
    </location>
</feature>
<dbReference type="GO" id="GO:0055085">
    <property type="term" value="P:transmembrane transport"/>
    <property type="evidence" value="ECO:0007669"/>
    <property type="project" value="InterPro"/>
</dbReference>
<protein>
    <submittedName>
        <fullName evidence="8">SulP family inorganic anion transporter</fullName>
    </submittedName>
</protein>
<proteinExistence type="predicted"/>
<reference evidence="8 9" key="1">
    <citation type="submission" date="2020-01" db="EMBL/GenBank/DDBJ databases">
        <title>The draft genome sequence of Corallococcus exiguus DSM 14696.</title>
        <authorList>
            <person name="Zhang X."/>
            <person name="Zhu H."/>
        </authorList>
    </citation>
    <scope>NUCLEOTIDE SEQUENCE [LARGE SCALE GENOMIC DNA]</scope>
    <source>
        <strain evidence="8 9">DSM 14696</strain>
    </source>
</reference>
<feature type="region of interest" description="Disordered" evidence="5">
    <location>
        <begin position="492"/>
        <end position="523"/>
    </location>
</feature>